<evidence type="ECO:0000256" key="7">
    <source>
        <dbReference type="ARBA" id="ARBA00022737"/>
    </source>
</evidence>
<keyword evidence="6" id="KW-0732">Signal</keyword>
<dbReference type="SMART" id="SM00429">
    <property type="entry name" value="IPT"/>
    <property type="match status" value="4"/>
</dbReference>
<keyword evidence="13" id="KW-0325">Glycoprotein</keyword>
<evidence type="ECO:0000256" key="6">
    <source>
        <dbReference type="ARBA" id="ARBA00022729"/>
    </source>
</evidence>
<proteinExistence type="inferred from homology"/>
<keyword evidence="10 15" id="KW-0472">Membrane</keyword>
<evidence type="ECO:0000256" key="15">
    <source>
        <dbReference type="SAM" id="Phobius"/>
    </source>
</evidence>
<dbReference type="Pfam" id="PF01833">
    <property type="entry name" value="TIG"/>
    <property type="match status" value="4"/>
</dbReference>
<dbReference type="CDD" id="cd11236">
    <property type="entry name" value="Sema_plexin_like"/>
    <property type="match status" value="1"/>
</dbReference>
<evidence type="ECO:0000259" key="16">
    <source>
        <dbReference type="PROSITE" id="PS51004"/>
    </source>
</evidence>
<evidence type="ECO:0000256" key="12">
    <source>
        <dbReference type="ARBA" id="ARBA00023170"/>
    </source>
</evidence>
<evidence type="ECO:0000256" key="10">
    <source>
        <dbReference type="ARBA" id="ARBA00023136"/>
    </source>
</evidence>
<organism evidence="17">
    <name type="scientific">Notodromas monacha</name>
    <dbReference type="NCBI Taxonomy" id="399045"/>
    <lineage>
        <taxon>Eukaryota</taxon>
        <taxon>Metazoa</taxon>
        <taxon>Ecdysozoa</taxon>
        <taxon>Arthropoda</taxon>
        <taxon>Crustacea</taxon>
        <taxon>Oligostraca</taxon>
        <taxon>Ostracoda</taxon>
        <taxon>Podocopa</taxon>
        <taxon>Podocopida</taxon>
        <taxon>Cypridocopina</taxon>
        <taxon>Cypridoidea</taxon>
        <taxon>Cyprididae</taxon>
        <taxon>Notodromas</taxon>
    </lineage>
</organism>
<keyword evidence="9 15" id="KW-1133">Transmembrane helix</keyword>
<dbReference type="Gene3D" id="2.130.10.10">
    <property type="entry name" value="YVTN repeat-like/Quinoprotein amine dehydrogenase"/>
    <property type="match status" value="1"/>
</dbReference>
<keyword evidence="8" id="KW-0524">Neurogenesis</keyword>
<dbReference type="SUPFAM" id="SSF81296">
    <property type="entry name" value="E set domains"/>
    <property type="match status" value="3"/>
</dbReference>
<protein>
    <recommendedName>
        <fullName evidence="16">Sema domain-containing protein</fullName>
    </recommendedName>
</protein>
<evidence type="ECO:0000256" key="3">
    <source>
        <dbReference type="ARBA" id="ARBA00022473"/>
    </source>
</evidence>
<dbReference type="InterPro" id="IPR013783">
    <property type="entry name" value="Ig-like_fold"/>
</dbReference>
<keyword evidence="7" id="KW-0677">Repeat</keyword>
<dbReference type="Pfam" id="PF17960">
    <property type="entry name" value="TIG_plexin"/>
    <property type="match status" value="1"/>
</dbReference>
<dbReference type="GO" id="GO:0007162">
    <property type="term" value="P:negative regulation of cell adhesion"/>
    <property type="evidence" value="ECO:0007669"/>
    <property type="project" value="TreeGrafter"/>
</dbReference>
<dbReference type="EMBL" id="OA882895">
    <property type="protein sequence ID" value="CAD7277284.1"/>
    <property type="molecule type" value="Genomic_DNA"/>
</dbReference>
<accession>A0A7R9GCH2</accession>
<dbReference type="Gene3D" id="1.10.506.10">
    <property type="entry name" value="GTPase Activation - p120gap, domain 1"/>
    <property type="match status" value="2"/>
</dbReference>
<evidence type="ECO:0000256" key="9">
    <source>
        <dbReference type="ARBA" id="ARBA00022989"/>
    </source>
</evidence>
<comment type="similarity">
    <text evidence="2">Belongs to the plexin family.</text>
</comment>
<dbReference type="SUPFAM" id="SSF103575">
    <property type="entry name" value="Plexin repeat"/>
    <property type="match status" value="1"/>
</dbReference>
<keyword evidence="12" id="KW-0675">Receptor</keyword>
<reference evidence="17" key="1">
    <citation type="submission" date="2020-11" db="EMBL/GenBank/DDBJ databases">
        <authorList>
            <person name="Tran Van P."/>
        </authorList>
    </citation>
    <scope>NUCLEOTIDE SEQUENCE</scope>
</reference>
<dbReference type="InterPro" id="IPR002165">
    <property type="entry name" value="Plexin_repeat"/>
</dbReference>
<dbReference type="SUPFAM" id="SSF101912">
    <property type="entry name" value="Sema domain"/>
    <property type="match status" value="1"/>
</dbReference>
<evidence type="ECO:0000256" key="8">
    <source>
        <dbReference type="ARBA" id="ARBA00022902"/>
    </source>
</evidence>
<feature type="transmembrane region" description="Helical" evidence="15">
    <location>
        <begin position="1170"/>
        <end position="1191"/>
    </location>
</feature>
<dbReference type="InterPro" id="IPR002909">
    <property type="entry name" value="IPT_dom"/>
</dbReference>
<gene>
    <name evidence="17" type="ORF">NMOB1V02_LOCUS5019</name>
</gene>
<dbReference type="Pfam" id="PF18020">
    <property type="entry name" value="TIG_2"/>
    <property type="match status" value="1"/>
</dbReference>
<dbReference type="InterPro" id="IPR015943">
    <property type="entry name" value="WD40/YVTN_repeat-like_dom_sf"/>
</dbReference>
<evidence type="ECO:0000256" key="11">
    <source>
        <dbReference type="ARBA" id="ARBA00023157"/>
    </source>
</evidence>
<dbReference type="FunFam" id="1.10.506.10:FF:000027">
    <property type="entry name" value="Plexin A, isoform B"/>
    <property type="match status" value="1"/>
</dbReference>
<dbReference type="GO" id="GO:0097374">
    <property type="term" value="P:sensory neuron axon guidance"/>
    <property type="evidence" value="ECO:0007669"/>
    <property type="project" value="TreeGrafter"/>
</dbReference>
<dbReference type="InterPro" id="IPR016201">
    <property type="entry name" value="PSI"/>
</dbReference>
<dbReference type="Pfam" id="PF24479">
    <property type="entry name" value="PSI_PlexinA-B"/>
    <property type="match status" value="1"/>
</dbReference>
<evidence type="ECO:0000313" key="17">
    <source>
        <dbReference type="EMBL" id="CAD7277284.1"/>
    </source>
</evidence>
<dbReference type="InterPro" id="IPR041019">
    <property type="entry name" value="TIG1_plexin"/>
</dbReference>
<dbReference type="GO" id="GO:0002116">
    <property type="term" value="C:semaphorin receptor complex"/>
    <property type="evidence" value="ECO:0007669"/>
    <property type="project" value="TreeGrafter"/>
</dbReference>
<dbReference type="PROSITE" id="PS51004">
    <property type="entry name" value="SEMA"/>
    <property type="match status" value="1"/>
</dbReference>
<dbReference type="CDD" id="cd12205">
    <property type="entry name" value="RasGAP_plexin"/>
    <property type="match status" value="1"/>
</dbReference>
<dbReference type="InterPro" id="IPR041362">
    <property type="entry name" value="TIG2_plexin"/>
</dbReference>
<dbReference type="Pfam" id="PF01437">
    <property type="entry name" value="PSI"/>
    <property type="match status" value="1"/>
</dbReference>
<keyword evidence="11" id="KW-1015">Disulfide bond</keyword>
<comment type="subcellular location">
    <subcellularLocation>
        <location evidence="1">Cell membrane</location>
        <topology evidence="1">Single-pass type I membrane protein</topology>
    </subcellularLocation>
</comment>
<dbReference type="FunFam" id="2.60.40.10:FF:000203">
    <property type="entry name" value="Plexin B2"/>
    <property type="match status" value="1"/>
</dbReference>
<dbReference type="Gene3D" id="3.10.20.90">
    <property type="entry name" value="Phosphatidylinositol 3-kinase Catalytic Subunit, Chain A, domain 1"/>
    <property type="match status" value="1"/>
</dbReference>
<dbReference type="InterPro" id="IPR036352">
    <property type="entry name" value="Semap_dom_sf"/>
</dbReference>
<evidence type="ECO:0000256" key="4">
    <source>
        <dbReference type="ARBA" id="ARBA00022475"/>
    </source>
</evidence>
<dbReference type="OrthoDB" id="125363at2759"/>
<feature type="domain" description="Sema" evidence="16">
    <location>
        <begin position="1"/>
        <end position="355"/>
    </location>
</feature>
<evidence type="ECO:0000256" key="13">
    <source>
        <dbReference type="ARBA" id="ARBA00023180"/>
    </source>
</evidence>
<evidence type="ECO:0000256" key="14">
    <source>
        <dbReference type="PROSITE-ProRule" id="PRU00352"/>
    </source>
</evidence>
<keyword evidence="4" id="KW-1003">Cell membrane</keyword>
<dbReference type="GO" id="GO:0008360">
    <property type="term" value="P:regulation of cell shape"/>
    <property type="evidence" value="ECO:0007669"/>
    <property type="project" value="TreeGrafter"/>
</dbReference>
<evidence type="ECO:0000256" key="1">
    <source>
        <dbReference type="ARBA" id="ARBA00004251"/>
    </source>
</evidence>
<keyword evidence="5 15" id="KW-0812">Transmembrane</keyword>
<dbReference type="FunFam" id="2.60.40.10:FF:000728">
    <property type="entry name" value="Plexin D1"/>
    <property type="match status" value="1"/>
</dbReference>
<dbReference type="PANTHER" id="PTHR22625">
    <property type="entry name" value="PLEXIN"/>
    <property type="match status" value="1"/>
</dbReference>
<dbReference type="Proteomes" id="UP000678499">
    <property type="component" value="Unassembled WGS sequence"/>
</dbReference>
<keyword evidence="18" id="KW-1185">Reference proteome</keyword>
<dbReference type="InterPro" id="IPR001627">
    <property type="entry name" value="Semap_dom"/>
</dbReference>
<dbReference type="EMBL" id="CAJPEX010000858">
    <property type="protein sequence ID" value="CAG0917436.1"/>
    <property type="molecule type" value="Genomic_DNA"/>
</dbReference>
<dbReference type="GO" id="GO:0005886">
    <property type="term" value="C:plasma membrane"/>
    <property type="evidence" value="ECO:0007669"/>
    <property type="project" value="UniProtKB-SubCell"/>
</dbReference>
<keyword evidence="3" id="KW-0217">Developmental protein</keyword>
<dbReference type="GO" id="GO:0017154">
    <property type="term" value="F:semaphorin receptor activity"/>
    <property type="evidence" value="ECO:0007669"/>
    <property type="project" value="InterPro"/>
</dbReference>
<feature type="non-terminal residue" evidence="17">
    <location>
        <position position="1"/>
    </location>
</feature>
<sequence length="1793" mass="197675">LVFVCFSVAANEAKSSTFAFIGPEKYNSWETSNVMYVGTTFTNLGDYRHDVPAISSRRLYNMDYAEYSFSKQSFARIDVKYRDHFTVRYVYGFNTSDYAYFVTVQKQSHLPGDEEKGYVSRLARTCVSDANYDSYTEVSLECRVPKDATSYNLVQAATVGRVGASLAAQLGLEPGEPVLAAVFAPSQGHSWDRVGGASALCVYPLGQVQAKFNENVHMCFNGSMKYRNMGYISGQVLDGECPKAGTTGNILDFCLVGLKISGMTPISADAVLHYTTSSITSIAITEVPVGGHTVAFLGTSDGKLKKVLLQSGSEAKEYEEVVLDPGQGIIPDMAFDSSHGFAYIASSRKVFRVKAENCAKYTNCSSCLETGDPFCGWCSLEKRCTLRSACQNATQASPRWLSFGVGQQCIDFEQIVPDRVSIDQSATVQLTIRTLPVLPEGAKYQCVFGGPSPLERIVVDANVTKRGLACAIPAPEKRPQIPANEDHVMVSLAVRSSETNKDFVSRHLAYFSCDQHKTCISCVNSQWPCSWCLYENRCTANSTAQACPNQALITGMHVSFLSLWQNNKPSHMMNKGPQHCPRFAIQGTGNEKLLLPNGVPSEIKLEVLNLPTPPNSGSYGSGLLFHCLVTIEGAKMRVPARVENNRYVICERTMYSFEAAVAEYDAEVTVVWSDNHHVDTRPMTLYKCSVLGSHRDRADCSLCVTRNPEYRCSWCDNQCAYADTCTGTPVNSCPKPEIHVINPLNGPIEGGTLVTIEGSNLGRQRSDIEGKIHIGRIPCKVVEYKVSNEVVCRAGPAPAELDAAIVVGNAAGFTQSEVRFSYRNVEVNGIFPLRGPQSGGTEVVIQGNHLNVGSSVSVSFNGLACKVNPSQTSSGRITCTTSRSNGPTRIESVSVHIDNAVRTLSKNPYNYTLDPVISEIKPLKSFSSGGRIITVHGSNFDSVQTPWMLVRLEDQTTALNMTACSVRGPTYMECPTPPVNLADLLSRRNEAKSSRVGRRLRRMADIDALPAGSATAVILRIGFIMDNVVAVLDLPKHFHNLRSQLTYVPDPIYHVFPNNIKIYKGDTLVIEGEGLNRASDESDVKVTIGVKECNVTALTSRQLLCLPPLDSPESTDENGVPTPQLLPLVVVRVGKNLRFPLGHLQYVFGQGGSHGNLRKYPGTIFTGAEFIVGIATAVLVVLLAISFMLIYRCKSSQAEQEYKRIQIQMDTLESNVRLECKQAFAELQTDMTDMTADLESTGIPTLPHVAYVMKVFFPGVVDHPILNDPKLSQILLNGPRTNYDSAMVQFEQLVCNKMFLLTFIETLESQKSFTIRDKVNVASLLMVVLMGKLDYATEVLRMLLSRLVERAANSRHPQLMLRRTESVVEKLLTNWLAICVAGYLREKAGSGLFLLFKAIKHQVEKGPIDGITRDARYTMSEERLLREQVPHQVITIHLVQDDPHYEKIPYHAYQWRPCGRAMPLILVDDDGSTKKEPGGWRKLNTLAHYGVQDPALMALIPLQSPPARHMSLGKGCQGCAVSPYDPHPSTGTHSRFTNGHCGGSDSSLVYHLVKPVDDADAPSGSRGHKAIPEIYLTRLLATKGTIQKFVDDFLSSILTVDESLPPVIKWLFDLLDELAKQHGITDPEVIHAWKSNSLPLRFWVNFIKNPDFIFDINKTPTVDCCLSVIAQTFMDACTTTEQRLGKDSPSSKLLFAKDLPRYRRLVSKFYADVADLPLVTDQQLHPALLQLSVQHAGDFDTIAALKDLYIYVSKYSHKIQEALENNGYCSKAMLGLKLKNVAFTLDGDDTLSF</sequence>
<dbReference type="Pfam" id="PF01403">
    <property type="entry name" value="Sema"/>
    <property type="match status" value="1"/>
</dbReference>
<dbReference type="InterPro" id="IPR008936">
    <property type="entry name" value="Rho_GTPase_activation_prot"/>
</dbReference>
<comment type="caution">
    <text evidence="14">Lacks conserved residue(s) required for the propagation of feature annotation.</text>
</comment>
<dbReference type="InterPro" id="IPR031148">
    <property type="entry name" value="Plexin"/>
</dbReference>
<dbReference type="PANTHER" id="PTHR22625:SF44">
    <property type="entry name" value="PLEXIN-B"/>
    <property type="match status" value="1"/>
</dbReference>
<dbReference type="SMART" id="SM00423">
    <property type="entry name" value="PSI"/>
    <property type="match status" value="3"/>
</dbReference>
<dbReference type="SUPFAM" id="SSF48350">
    <property type="entry name" value="GTPase activation domain, GAP"/>
    <property type="match status" value="1"/>
</dbReference>
<dbReference type="InterPro" id="IPR013548">
    <property type="entry name" value="Plexin_cytoplasmic_RasGAP_dom"/>
</dbReference>
<name>A0A7R9GCH2_9CRUS</name>
<dbReference type="GO" id="GO:0050772">
    <property type="term" value="P:positive regulation of axonogenesis"/>
    <property type="evidence" value="ECO:0007669"/>
    <property type="project" value="TreeGrafter"/>
</dbReference>
<evidence type="ECO:0000256" key="5">
    <source>
        <dbReference type="ARBA" id="ARBA00022692"/>
    </source>
</evidence>
<dbReference type="CDD" id="cd00102">
    <property type="entry name" value="IPT"/>
    <property type="match status" value="1"/>
</dbReference>
<dbReference type="GO" id="GO:0008045">
    <property type="term" value="P:motor neuron axon guidance"/>
    <property type="evidence" value="ECO:0007669"/>
    <property type="project" value="TreeGrafter"/>
</dbReference>
<dbReference type="InterPro" id="IPR014756">
    <property type="entry name" value="Ig_E-set"/>
</dbReference>
<dbReference type="SMART" id="SM00630">
    <property type="entry name" value="Sema"/>
    <property type="match status" value="1"/>
</dbReference>
<dbReference type="Gene3D" id="2.60.40.10">
    <property type="entry name" value="Immunoglobulins"/>
    <property type="match status" value="6"/>
</dbReference>
<dbReference type="GO" id="GO:0120025">
    <property type="term" value="C:plasma membrane bounded cell projection"/>
    <property type="evidence" value="ECO:0007669"/>
    <property type="project" value="UniProtKB-ARBA"/>
</dbReference>
<dbReference type="FunFam" id="2.60.40.10:FF:000868">
    <property type="entry name" value="Plexin D1"/>
    <property type="match status" value="1"/>
</dbReference>
<dbReference type="GO" id="GO:0030334">
    <property type="term" value="P:regulation of cell migration"/>
    <property type="evidence" value="ECO:0007669"/>
    <property type="project" value="TreeGrafter"/>
</dbReference>
<dbReference type="Pfam" id="PF08337">
    <property type="entry name" value="Plexin_cytopl"/>
    <property type="match status" value="1"/>
</dbReference>
<evidence type="ECO:0000313" key="18">
    <source>
        <dbReference type="Proteomes" id="UP000678499"/>
    </source>
</evidence>
<evidence type="ECO:0000256" key="2">
    <source>
        <dbReference type="ARBA" id="ARBA00010297"/>
    </source>
</evidence>